<feature type="compositionally biased region" description="Low complexity" evidence="1">
    <location>
        <begin position="851"/>
        <end position="867"/>
    </location>
</feature>
<evidence type="ECO:0000256" key="1">
    <source>
        <dbReference type="SAM" id="MobiDB-lite"/>
    </source>
</evidence>
<feature type="region of interest" description="Disordered" evidence="1">
    <location>
        <begin position="903"/>
        <end position="936"/>
    </location>
</feature>
<dbReference type="OrthoDB" id="1926238at2759"/>
<keyword evidence="3" id="KW-1185">Reference proteome</keyword>
<evidence type="ECO:0000313" key="3">
    <source>
        <dbReference type="Proteomes" id="UP000623129"/>
    </source>
</evidence>
<dbReference type="PANTHER" id="PTHR31267:SF2">
    <property type="entry name" value="EXPRESSED PROTEIN"/>
    <property type="match status" value="1"/>
</dbReference>
<dbReference type="Proteomes" id="UP000623129">
    <property type="component" value="Unassembled WGS sequence"/>
</dbReference>
<feature type="compositionally biased region" description="Basic and acidic residues" evidence="1">
    <location>
        <begin position="568"/>
        <end position="583"/>
    </location>
</feature>
<feature type="compositionally biased region" description="Low complexity" evidence="1">
    <location>
        <begin position="667"/>
        <end position="685"/>
    </location>
</feature>
<evidence type="ECO:0000313" key="2">
    <source>
        <dbReference type="EMBL" id="KAF3326276.1"/>
    </source>
</evidence>
<feature type="compositionally biased region" description="Polar residues" evidence="1">
    <location>
        <begin position="38"/>
        <end position="78"/>
    </location>
</feature>
<feature type="region of interest" description="Disordered" evidence="1">
    <location>
        <begin position="629"/>
        <end position="763"/>
    </location>
</feature>
<feature type="compositionally biased region" description="Polar residues" evidence="1">
    <location>
        <begin position="813"/>
        <end position="828"/>
    </location>
</feature>
<feature type="region of interest" description="Disordered" evidence="1">
    <location>
        <begin position="25"/>
        <end position="78"/>
    </location>
</feature>
<feature type="compositionally biased region" description="Polar residues" evidence="1">
    <location>
        <begin position="438"/>
        <end position="448"/>
    </location>
</feature>
<sequence length="1326" mass="144808">MSQLWQHQLMYKQMQLQELQRQQQQQQQQAQMNEMPAWQSNSSSHIAVANPSSFPAQMQEMPSWSNHSPQMVANSQTTLPTGNVSWMQYGTGPPLMNNFANGALMQQNNQLQAMRSMGMMPPQMNPSFYQNSQYMGMAGNANTENMLNKTVGSGVQSDTFRPYPQTVPDSGFASDTGTTPSSNNTMQNFLGSSFNSAPVQDNANSSVQDHWSLQDKANQPSQAMTHSGPTTGGSSLDPEEEKLLYGDDNWVGSFARSAVNSSAGGGFVNSLDDSGNNFGGTFSSLQSGSWSALMQEALDVSSSENGQNEEWSGLTVHKTEVAAAHQLSLSSSTMNNPSLPNFQQNVEEVPHSNQLTHSHEQNQSPNGMWAQRPESSAQFAQRGPHGVWVQQQNRPTQNINNQSGNNRQNGWNSNNTQLQTSDNPSMLMQPPKHDSGKNLGSMNSNPSKESQEMSVPRWAQQRVDSSGKNVAERRTDEGKQESPILFPNPNPMSNAGSGFSSPQLGIGPHMSHNQSMGNLGMNFGTTPFGSQSHLQPQLNQQPGAQMPINQEQRFGEQGQNSSGMSSDKANELAKRHTGDEEFNSRVGMQNKDPSSMLYNGSMPLFSQNRTSQQSQNMLELFQKVEKVPKTDNSITPMPGQSGFDTSTTHPHQNQPSPMQGFGLMLGPPSQIHPTSSHTHSPHISIGNKQPDRETLDNNLASISPSQHLGPPTGSGSSSQGEMTENIQNQPKQAAFSPSNQNPSDSLNRGMTQQPGRGSNQQPGAATMFKNVWTNVAQQRNLTPGIMQSMMLPRANSASLGQWGPTQGRKGDTDTVQPDIGTSSSGLQNQEDRHMLEGNSMKGISGSKRGASEVSGSSASGPAIGSDAILQGRPLTPNAPQSTYSLLHQVQAMKGADMDAGNRLAKRLRGPDPSPDTDPRMIQPDPRMIQTSPSAPLPDGKAGGALQGQLTPDGKMLGFISRENEERTPNVTNAPNVPTERPKISPQMAPSWFGQYGNNRNGQNLPAVYEGQRASVTPQFNFPKPPWNMENNENCNNNNKVTTEKALDRSPITKFGQHNVLPNNAASLAKMGVNELSPSPLQLGTVAPEVVKEKKHGARKLVPFHKVIEVPESIRSTSVVEMDWAQTTNRLIDKLEDEAEILEEGQTTIAIPRRRLILTTKLTQHLIPAVPPRFLRAKADTAYESITFMVSNFALRDACSLICSMGSDSSLQLKNENVSSERSTSIEKRGESFFSKVVEAFNGRFKKLEDGFIRLNKRTSVLEFQLECQELEMFSVINRLGKFHRRQIPDGPGGDHLSASRSLLQRAFTPVPMPQNIQESGIHCLSL</sequence>
<feature type="compositionally biased region" description="Polar residues" evidence="1">
    <location>
        <begin position="696"/>
        <end position="706"/>
    </location>
</feature>
<feature type="compositionally biased region" description="Polar residues" evidence="1">
    <location>
        <begin position="721"/>
        <end position="763"/>
    </location>
</feature>
<dbReference type="EMBL" id="SWLB01000018">
    <property type="protein sequence ID" value="KAF3326276.1"/>
    <property type="molecule type" value="Genomic_DNA"/>
</dbReference>
<dbReference type="PANTHER" id="PTHR31267">
    <property type="entry name" value="DENTIN SIALOPHOSPHOPROTEIN-LIKE PROTEIN"/>
    <property type="match status" value="1"/>
</dbReference>
<proteinExistence type="predicted"/>
<gene>
    <name evidence="2" type="ORF">FCM35_KLT07906</name>
</gene>
<feature type="compositionally biased region" description="Polar residues" evidence="1">
    <location>
        <begin position="173"/>
        <end position="234"/>
    </location>
</feature>
<organism evidence="2 3">
    <name type="scientific">Carex littledalei</name>
    <dbReference type="NCBI Taxonomy" id="544730"/>
    <lineage>
        <taxon>Eukaryota</taxon>
        <taxon>Viridiplantae</taxon>
        <taxon>Streptophyta</taxon>
        <taxon>Embryophyta</taxon>
        <taxon>Tracheophyta</taxon>
        <taxon>Spermatophyta</taxon>
        <taxon>Magnoliopsida</taxon>
        <taxon>Liliopsida</taxon>
        <taxon>Poales</taxon>
        <taxon>Cyperaceae</taxon>
        <taxon>Cyperoideae</taxon>
        <taxon>Cariceae</taxon>
        <taxon>Carex</taxon>
        <taxon>Carex subgen. Euthyceras</taxon>
    </lineage>
</organism>
<feature type="compositionally biased region" description="Polar residues" evidence="1">
    <location>
        <begin position="353"/>
        <end position="366"/>
    </location>
</feature>
<feature type="compositionally biased region" description="Polar residues" evidence="1">
    <location>
        <begin position="491"/>
        <end position="503"/>
    </location>
</feature>
<comment type="caution">
    <text evidence="2">The sequence shown here is derived from an EMBL/GenBank/DDBJ whole genome shotgun (WGS) entry which is preliminary data.</text>
</comment>
<feature type="region of interest" description="Disordered" evidence="1">
    <location>
        <begin position="353"/>
        <end position="614"/>
    </location>
</feature>
<feature type="region of interest" description="Disordered" evidence="1">
    <location>
        <begin position="796"/>
        <end position="876"/>
    </location>
</feature>
<feature type="compositionally biased region" description="Polar residues" evidence="1">
    <location>
        <begin position="511"/>
        <end position="567"/>
    </location>
</feature>
<name>A0A833V651_9POAL</name>
<feature type="compositionally biased region" description="Low complexity" evidence="1">
    <location>
        <begin position="709"/>
        <end position="720"/>
    </location>
</feature>
<feature type="region of interest" description="Disordered" evidence="1">
    <location>
        <begin position="155"/>
        <end position="240"/>
    </location>
</feature>
<feature type="compositionally biased region" description="Basic and acidic residues" evidence="1">
    <location>
        <begin position="470"/>
        <end position="480"/>
    </location>
</feature>
<reference evidence="2" key="1">
    <citation type="submission" date="2020-01" db="EMBL/GenBank/DDBJ databases">
        <title>Genome sequence of Kobresia littledalei, the first chromosome-level genome in the family Cyperaceae.</title>
        <authorList>
            <person name="Qu G."/>
        </authorList>
    </citation>
    <scope>NUCLEOTIDE SEQUENCE</scope>
    <source>
        <strain evidence="2">C.B.Clarke</strain>
        <tissue evidence="2">Leaf</tissue>
    </source>
</reference>
<feature type="compositionally biased region" description="Polar residues" evidence="1">
    <location>
        <begin position="642"/>
        <end position="657"/>
    </location>
</feature>
<accession>A0A833V651</accession>
<feature type="compositionally biased region" description="Low complexity" evidence="1">
    <location>
        <begin position="396"/>
        <end position="417"/>
    </location>
</feature>
<protein>
    <submittedName>
        <fullName evidence="2">Uncharacterized protein</fullName>
    </submittedName>
</protein>
<feature type="compositionally biased region" description="Polar residues" evidence="1">
    <location>
        <begin position="591"/>
        <end position="614"/>
    </location>
</feature>